<accession>A0A3A9WN84</accession>
<dbReference type="Gene3D" id="3.30.1340.10">
    <property type="entry name" value="HPr-like"/>
    <property type="match status" value="1"/>
</dbReference>
<dbReference type="InterPro" id="IPR000032">
    <property type="entry name" value="HPr-like"/>
</dbReference>
<gene>
    <name evidence="8" type="ORF">D7318_08055</name>
    <name evidence="7" type="ORF">D7319_07200</name>
</gene>
<evidence type="ECO:0000313" key="10">
    <source>
        <dbReference type="Proteomes" id="UP000275024"/>
    </source>
</evidence>
<dbReference type="RefSeq" id="WP_120696194.1">
    <property type="nucleotide sequence ID" value="NZ_RBDX01000004.1"/>
</dbReference>
<dbReference type="GO" id="GO:0005737">
    <property type="term" value="C:cytoplasm"/>
    <property type="evidence" value="ECO:0007669"/>
    <property type="project" value="UniProtKB-SubCell"/>
</dbReference>
<feature type="domain" description="HPr" evidence="6">
    <location>
        <begin position="1"/>
        <end position="93"/>
    </location>
</feature>
<dbReference type="AlphaFoldDB" id="A0A3A9WN84"/>
<evidence type="ECO:0000313" key="7">
    <source>
        <dbReference type="EMBL" id="RKN10924.1"/>
    </source>
</evidence>
<keyword evidence="9" id="KW-1185">Reference proteome</keyword>
<dbReference type="SUPFAM" id="SSF55594">
    <property type="entry name" value="HPr-like"/>
    <property type="match status" value="1"/>
</dbReference>
<evidence type="ECO:0000256" key="1">
    <source>
        <dbReference type="ARBA" id="ARBA00003681"/>
    </source>
</evidence>
<dbReference type="InterPro" id="IPR035895">
    <property type="entry name" value="HPr-like_sf"/>
</dbReference>
<dbReference type="EMBL" id="RBDY01000004">
    <property type="protein sequence ID" value="RKN25187.1"/>
    <property type="molecule type" value="Genomic_DNA"/>
</dbReference>
<dbReference type="OrthoDB" id="9809047at2"/>
<reference evidence="9 10" key="1">
    <citation type="submission" date="2018-09" db="EMBL/GenBank/DDBJ databases">
        <title>Streptomyces sp. nov. DS1-2, an endophytic actinomycete isolated from roots of Dendrobium scabrilingue.</title>
        <authorList>
            <person name="Kuncharoen N."/>
            <person name="Kudo T."/>
            <person name="Ohkuma M."/>
            <person name="Yuki M."/>
            <person name="Tanasupawat S."/>
        </authorList>
    </citation>
    <scope>NUCLEOTIDE SEQUENCE [LARGE SCALE GENOMIC DNA]</scope>
    <source>
        <strain evidence="7 10">AZ1-7</strain>
        <strain evidence="8 9">DS1-2</strain>
    </source>
</reference>
<evidence type="ECO:0000256" key="2">
    <source>
        <dbReference type="ARBA" id="ARBA00004496"/>
    </source>
</evidence>
<evidence type="ECO:0000256" key="3">
    <source>
        <dbReference type="ARBA" id="ARBA00020422"/>
    </source>
</evidence>
<evidence type="ECO:0000256" key="4">
    <source>
        <dbReference type="ARBA" id="ARBA00022490"/>
    </source>
</evidence>
<dbReference type="PROSITE" id="PS51350">
    <property type="entry name" value="PTS_HPR_DOM"/>
    <property type="match status" value="1"/>
</dbReference>
<dbReference type="InterPro" id="IPR001020">
    <property type="entry name" value="PTS_HPr_His_P_site"/>
</dbReference>
<name>A0A3A9WN84_9ACTN</name>
<keyword evidence="5" id="KW-0598">Phosphotransferase system</keyword>
<dbReference type="NCBIfam" id="TIGR01003">
    <property type="entry name" value="PTS_HPr_family"/>
    <property type="match status" value="1"/>
</dbReference>
<sequence>MPERTVVIGSRGGLHARPASLLVRAATRQPVPVTIARRGQAPVDARSLLSVLALGAGHGESVVLAAEGEGAEAALAELAALVADDLEGPAGDAVEAGE</sequence>
<comment type="caution">
    <text evidence="7">The sequence shown here is derived from an EMBL/GenBank/DDBJ whole genome shotgun (WGS) entry which is preliminary data.</text>
</comment>
<dbReference type="PANTHER" id="PTHR33705:SF2">
    <property type="entry name" value="PHOSPHOCARRIER PROTEIN NPR"/>
    <property type="match status" value="1"/>
</dbReference>
<protein>
    <recommendedName>
        <fullName evidence="3">Phosphocarrier protein HPr</fullName>
    </recommendedName>
</protein>
<organism evidence="7 10">
    <name type="scientific">Streptomyces radicis</name>
    <dbReference type="NCBI Taxonomy" id="1750517"/>
    <lineage>
        <taxon>Bacteria</taxon>
        <taxon>Bacillati</taxon>
        <taxon>Actinomycetota</taxon>
        <taxon>Actinomycetes</taxon>
        <taxon>Kitasatosporales</taxon>
        <taxon>Streptomycetaceae</taxon>
        <taxon>Streptomyces</taxon>
    </lineage>
</organism>
<dbReference type="Proteomes" id="UP000268652">
    <property type="component" value="Unassembled WGS sequence"/>
</dbReference>
<dbReference type="InterPro" id="IPR050399">
    <property type="entry name" value="HPr"/>
</dbReference>
<proteinExistence type="predicted"/>
<evidence type="ECO:0000313" key="9">
    <source>
        <dbReference type="Proteomes" id="UP000268652"/>
    </source>
</evidence>
<dbReference type="PROSITE" id="PS00369">
    <property type="entry name" value="PTS_HPR_HIS"/>
    <property type="match status" value="1"/>
</dbReference>
<evidence type="ECO:0000256" key="5">
    <source>
        <dbReference type="ARBA" id="ARBA00022683"/>
    </source>
</evidence>
<keyword evidence="4" id="KW-0963">Cytoplasm</keyword>
<dbReference type="EMBL" id="RBDX01000004">
    <property type="protein sequence ID" value="RKN10924.1"/>
    <property type="molecule type" value="Genomic_DNA"/>
</dbReference>
<dbReference type="PANTHER" id="PTHR33705">
    <property type="entry name" value="PHOSPHOCARRIER PROTEIN HPR"/>
    <property type="match status" value="1"/>
</dbReference>
<dbReference type="Proteomes" id="UP000275024">
    <property type="component" value="Unassembled WGS sequence"/>
</dbReference>
<evidence type="ECO:0000259" key="6">
    <source>
        <dbReference type="PROSITE" id="PS51350"/>
    </source>
</evidence>
<dbReference type="GO" id="GO:0009401">
    <property type="term" value="P:phosphoenolpyruvate-dependent sugar phosphotransferase system"/>
    <property type="evidence" value="ECO:0007669"/>
    <property type="project" value="UniProtKB-KW"/>
</dbReference>
<comment type="function">
    <text evidence="1">General (non sugar-specific) component of the phosphoenolpyruvate-dependent sugar phosphotransferase system (sugar PTS). This major carbohydrate active-transport system catalyzes the phosphorylation of incoming sugar substrates concomitantly with their translocation across the cell membrane. The phosphoryl group from phosphoenolpyruvate (PEP) is transferred to the phosphoryl carrier protein HPr by enzyme I. Phospho-HPr then transfers it to the PTS EIIA domain.</text>
</comment>
<comment type="subcellular location">
    <subcellularLocation>
        <location evidence="2">Cytoplasm</location>
    </subcellularLocation>
</comment>
<dbReference type="CDD" id="cd00367">
    <property type="entry name" value="PTS-HPr_like"/>
    <property type="match status" value="1"/>
</dbReference>
<evidence type="ECO:0000313" key="8">
    <source>
        <dbReference type="EMBL" id="RKN25187.1"/>
    </source>
</evidence>
<dbReference type="Pfam" id="PF00381">
    <property type="entry name" value="PTS-HPr"/>
    <property type="match status" value="1"/>
</dbReference>
<dbReference type="PRINTS" id="PR00107">
    <property type="entry name" value="PHOSPHOCPHPR"/>
</dbReference>